<feature type="domain" description="BPTI/Kunitz inhibitor" evidence="8">
    <location>
        <begin position="77"/>
        <end position="127"/>
    </location>
</feature>
<dbReference type="PaxDb" id="9986-ENSOCUP00000012266"/>
<dbReference type="InterPro" id="IPR051388">
    <property type="entry name" value="Serpin_venom_toxin"/>
</dbReference>
<dbReference type="PROSITE" id="PS50279">
    <property type="entry name" value="BPTI_KUNITZ_2"/>
    <property type="match status" value="1"/>
</dbReference>
<dbReference type="InterPro" id="IPR002223">
    <property type="entry name" value="Kunitz_BPTI"/>
</dbReference>
<dbReference type="SMART" id="SM00131">
    <property type="entry name" value="KU"/>
    <property type="match status" value="1"/>
</dbReference>
<keyword evidence="6" id="KW-1015">Disulfide bond</keyword>
<evidence type="ECO:0008006" key="12">
    <source>
        <dbReference type="Google" id="ProtNLM"/>
    </source>
</evidence>
<protein>
    <recommendedName>
        <fullName evidence="12">BPTI/Kunitz inhibitor domain-containing protein</fullName>
    </recommendedName>
</protein>
<dbReference type="Ensembl" id="ENSOCUT00000014269.3">
    <property type="protein sequence ID" value="ENSOCUP00000012266.3"/>
    <property type="gene ID" value="ENSOCUG00000014275.3"/>
</dbReference>
<dbReference type="STRING" id="9986.ENSOCUP00000012266"/>
<dbReference type="FunFam" id="4.10.410.10:FF:000015">
    <property type="entry name" value="WAP four-disulfide core domain 6A"/>
    <property type="match status" value="1"/>
</dbReference>
<dbReference type="GO" id="GO:0004867">
    <property type="term" value="F:serine-type endopeptidase inhibitor activity"/>
    <property type="evidence" value="ECO:0007669"/>
    <property type="project" value="UniProtKB-KW"/>
</dbReference>
<evidence type="ECO:0000259" key="8">
    <source>
        <dbReference type="PROSITE" id="PS50279"/>
    </source>
</evidence>
<dbReference type="SUPFAM" id="SSF57256">
    <property type="entry name" value="Elafin-like"/>
    <property type="match status" value="1"/>
</dbReference>
<reference evidence="10" key="3">
    <citation type="submission" date="2025-09" db="UniProtKB">
        <authorList>
            <consortium name="Ensembl"/>
        </authorList>
    </citation>
    <scope>IDENTIFICATION</scope>
    <source>
        <strain evidence="10">Thorbecke</strain>
    </source>
</reference>
<evidence type="ECO:0000256" key="5">
    <source>
        <dbReference type="ARBA" id="ARBA00022900"/>
    </source>
</evidence>
<dbReference type="PROSITE" id="PS51390">
    <property type="entry name" value="WAP"/>
    <property type="match status" value="1"/>
</dbReference>
<dbReference type="InterPro" id="IPR036880">
    <property type="entry name" value="Kunitz_BPTI_sf"/>
</dbReference>
<feature type="signal peptide" evidence="7">
    <location>
        <begin position="1"/>
        <end position="21"/>
    </location>
</feature>
<evidence type="ECO:0000256" key="6">
    <source>
        <dbReference type="ARBA" id="ARBA00023157"/>
    </source>
</evidence>
<dbReference type="PRINTS" id="PR00759">
    <property type="entry name" value="BASICPTASE"/>
</dbReference>
<dbReference type="FunCoup" id="G1T722">
    <property type="interactions" value="4"/>
</dbReference>
<keyword evidence="2" id="KW-0964">Secreted</keyword>
<dbReference type="FunFam" id="4.10.75.10:FF:000004">
    <property type="entry name" value="WAP four-disulfide core domain 6A"/>
    <property type="match status" value="1"/>
</dbReference>
<keyword evidence="5" id="KW-0722">Serine protease inhibitor</keyword>
<evidence type="ECO:0000313" key="10">
    <source>
        <dbReference type="Ensembl" id="ENSOCUP00000012266.3"/>
    </source>
</evidence>
<evidence type="ECO:0000259" key="9">
    <source>
        <dbReference type="PROSITE" id="PS51390"/>
    </source>
</evidence>
<dbReference type="InterPro" id="IPR008197">
    <property type="entry name" value="WAP_dom"/>
</dbReference>
<reference evidence="10 11" key="1">
    <citation type="journal article" date="2011" name="Nature">
        <title>A high-resolution map of human evolutionary constraint using 29 mammals.</title>
        <authorList>
            <person name="Lindblad-Toh K."/>
            <person name="Garber M."/>
            <person name="Zuk O."/>
            <person name="Lin M.F."/>
            <person name="Parker B.J."/>
            <person name="Washietl S."/>
            <person name="Kheradpour P."/>
            <person name="Ernst J."/>
            <person name="Jordan G."/>
            <person name="Mauceli E."/>
            <person name="Ward L.D."/>
            <person name="Lowe C.B."/>
            <person name="Holloway A.K."/>
            <person name="Clamp M."/>
            <person name="Gnerre S."/>
            <person name="Alfoldi J."/>
            <person name="Beal K."/>
            <person name="Chang J."/>
            <person name="Clawson H."/>
            <person name="Cuff J."/>
            <person name="Di Palma F."/>
            <person name="Fitzgerald S."/>
            <person name="Flicek P."/>
            <person name="Guttman M."/>
            <person name="Hubisz M.J."/>
            <person name="Jaffe D.B."/>
            <person name="Jungreis I."/>
            <person name="Kent W.J."/>
            <person name="Kostka D."/>
            <person name="Lara M."/>
            <person name="Martins A.L."/>
            <person name="Massingham T."/>
            <person name="Moltke I."/>
            <person name="Raney B.J."/>
            <person name="Rasmussen M.D."/>
            <person name="Robinson J."/>
            <person name="Stark A."/>
            <person name="Vilella A.J."/>
            <person name="Wen J."/>
            <person name="Xie X."/>
            <person name="Zody M.C."/>
            <person name="Baldwin J."/>
            <person name="Bloom T."/>
            <person name="Chin C.W."/>
            <person name="Heiman D."/>
            <person name="Nicol R."/>
            <person name="Nusbaum C."/>
            <person name="Young S."/>
            <person name="Wilkinson J."/>
            <person name="Worley K.C."/>
            <person name="Kovar C.L."/>
            <person name="Muzny D.M."/>
            <person name="Gibbs R.A."/>
            <person name="Cree A."/>
            <person name="Dihn H.H."/>
            <person name="Fowler G."/>
            <person name="Jhangiani S."/>
            <person name="Joshi V."/>
            <person name="Lee S."/>
            <person name="Lewis L.R."/>
            <person name="Nazareth L.V."/>
            <person name="Okwuonu G."/>
            <person name="Santibanez J."/>
            <person name="Warren W.C."/>
            <person name="Mardis E.R."/>
            <person name="Weinstock G.M."/>
            <person name="Wilson R.K."/>
            <person name="Delehaunty K."/>
            <person name="Dooling D."/>
            <person name="Fronik C."/>
            <person name="Fulton L."/>
            <person name="Fulton B."/>
            <person name="Graves T."/>
            <person name="Minx P."/>
            <person name="Sodergren E."/>
            <person name="Birney E."/>
            <person name="Margulies E.H."/>
            <person name="Herrero J."/>
            <person name="Green E.D."/>
            <person name="Haussler D."/>
            <person name="Siepel A."/>
            <person name="Goldman N."/>
            <person name="Pollard K.S."/>
            <person name="Pedersen J.S."/>
            <person name="Lander E.S."/>
            <person name="Kellis M."/>
        </authorList>
    </citation>
    <scope>NUCLEOTIDE SEQUENCE [LARGE SCALE GENOMIC DNA]</scope>
    <source>
        <strain evidence="11">Thorbecke</strain>
    </source>
</reference>
<dbReference type="SUPFAM" id="SSF57362">
    <property type="entry name" value="BPTI-like"/>
    <property type="match status" value="1"/>
</dbReference>
<name>G1T722_RABIT</name>
<keyword evidence="11" id="KW-1185">Reference proteome</keyword>
<evidence type="ECO:0000256" key="3">
    <source>
        <dbReference type="ARBA" id="ARBA00022690"/>
    </source>
</evidence>
<keyword evidence="4 7" id="KW-0732">Signal</keyword>
<dbReference type="InParanoid" id="G1T722"/>
<gene>
    <name evidence="10" type="primary">LOC100353214</name>
</gene>
<dbReference type="Gene3D" id="4.10.75.10">
    <property type="entry name" value="Elafin-like"/>
    <property type="match status" value="1"/>
</dbReference>
<dbReference type="Gene3D" id="4.10.410.10">
    <property type="entry name" value="Pancreatic trypsin inhibitor Kunitz domain"/>
    <property type="match status" value="1"/>
</dbReference>
<keyword evidence="3" id="KW-0646">Protease inhibitor</keyword>
<accession>G1T722</accession>
<dbReference type="InterPro" id="IPR036645">
    <property type="entry name" value="Elafin-like_sf"/>
</dbReference>
<feature type="domain" description="WAP" evidence="9">
    <location>
        <begin position="26"/>
        <end position="73"/>
    </location>
</feature>
<evidence type="ECO:0000256" key="7">
    <source>
        <dbReference type="SAM" id="SignalP"/>
    </source>
</evidence>
<dbReference type="GeneTree" id="ENSGT00940000156753"/>
<sequence length="173" mass="19380">MNTPGLLGTLVLFFLLVTVQGPRLSDWFFPSKCPRLRENCEFRERDLCTKVKPCPSNQKCCVFSCGKKCIDPQQDICKLPKDSGPCMAYFIRWWYSKENNTCYSFVYGGCLGNNNNFQTQAICQDACQKPRESRGQCRALGRATWGGLRAGSPALSLANLGCGREVIKRLSKG</sequence>
<dbReference type="PROSITE" id="PS00280">
    <property type="entry name" value="BPTI_KUNITZ_1"/>
    <property type="match status" value="1"/>
</dbReference>
<dbReference type="PANTHER" id="PTHR46751">
    <property type="entry name" value="EPPIN"/>
    <property type="match status" value="1"/>
</dbReference>
<evidence type="ECO:0000256" key="2">
    <source>
        <dbReference type="ARBA" id="ARBA00022525"/>
    </source>
</evidence>
<reference evidence="10" key="2">
    <citation type="submission" date="2025-08" db="UniProtKB">
        <authorList>
            <consortium name="Ensembl"/>
        </authorList>
    </citation>
    <scope>IDENTIFICATION</scope>
    <source>
        <strain evidence="10">Thorbecke</strain>
    </source>
</reference>
<dbReference type="PANTHER" id="PTHR46751:SF2">
    <property type="entry name" value="EPPIN"/>
    <property type="match status" value="1"/>
</dbReference>
<dbReference type="CDD" id="cd22611">
    <property type="entry name" value="Kunitz_eppin"/>
    <property type="match status" value="1"/>
</dbReference>
<dbReference type="GO" id="GO:0005615">
    <property type="term" value="C:extracellular space"/>
    <property type="evidence" value="ECO:0007669"/>
    <property type="project" value="TreeGrafter"/>
</dbReference>
<dbReference type="InterPro" id="IPR020901">
    <property type="entry name" value="Prtase_inh_Kunz-CS"/>
</dbReference>
<dbReference type="Pfam" id="PF00014">
    <property type="entry name" value="Kunitz_BPTI"/>
    <property type="match status" value="1"/>
</dbReference>
<dbReference type="SMR" id="G1T722"/>
<dbReference type="AlphaFoldDB" id="G1T722"/>
<dbReference type="Bgee" id="ENSOCUG00000014275">
    <property type="expression patterns" value="Expressed in testis and 6 other cell types or tissues"/>
</dbReference>
<dbReference type="eggNOG" id="KOG4295">
    <property type="taxonomic scope" value="Eukaryota"/>
</dbReference>
<feature type="chain" id="PRO_5023913611" description="BPTI/Kunitz inhibitor domain-containing protein" evidence="7">
    <location>
        <begin position="22"/>
        <end position="173"/>
    </location>
</feature>
<organism evidence="10 11">
    <name type="scientific">Oryctolagus cuniculus</name>
    <name type="common">Rabbit</name>
    <dbReference type="NCBI Taxonomy" id="9986"/>
    <lineage>
        <taxon>Eukaryota</taxon>
        <taxon>Metazoa</taxon>
        <taxon>Chordata</taxon>
        <taxon>Craniata</taxon>
        <taxon>Vertebrata</taxon>
        <taxon>Euteleostomi</taxon>
        <taxon>Mammalia</taxon>
        <taxon>Eutheria</taxon>
        <taxon>Euarchontoglires</taxon>
        <taxon>Glires</taxon>
        <taxon>Lagomorpha</taxon>
        <taxon>Leporidae</taxon>
        <taxon>Oryctolagus</taxon>
    </lineage>
</organism>
<dbReference type="Proteomes" id="UP000001811">
    <property type="component" value="Unplaced"/>
</dbReference>
<comment type="subcellular location">
    <subcellularLocation>
        <location evidence="1">Secreted</location>
    </subcellularLocation>
</comment>
<proteinExistence type="predicted"/>
<evidence type="ECO:0000313" key="11">
    <source>
        <dbReference type="Proteomes" id="UP000001811"/>
    </source>
</evidence>
<dbReference type="Pfam" id="PF00095">
    <property type="entry name" value="WAP"/>
    <property type="match status" value="1"/>
</dbReference>
<evidence type="ECO:0000256" key="4">
    <source>
        <dbReference type="ARBA" id="ARBA00022729"/>
    </source>
</evidence>
<dbReference type="HOGENOM" id="CLU_164133_4_2_1"/>
<evidence type="ECO:0000256" key="1">
    <source>
        <dbReference type="ARBA" id="ARBA00004613"/>
    </source>
</evidence>